<dbReference type="EMBL" id="JACHLZ010000001">
    <property type="protein sequence ID" value="MBB5832528.1"/>
    <property type="molecule type" value="Genomic_DNA"/>
</dbReference>
<keyword evidence="4 5" id="KW-0472">Membrane</keyword>
<evidence type="ECO:0000313" key="6">
    <source>
        <dbReference type="EMBL" id="MBB5832528.1"/>
    </source>
</evidence>
<evidence type="ECO:0000256" key="2">
    <source>
        <dbReference type="ARBA" id="ARBA00022692"/>
    </source>
</evidence>
<dbReference type="GO" id="GO:0016020">
    <property type="term" value="C:membrane"/>
    <property type="evidence" value="ECO:0007669"/>
    <property type="project" value="UniProtKB-SubCell"/>
</dbReference>
<comment type="caution">
    <text evidence="6">The sequence shown here is derived from an EMBL/GenBank/DDBJ whole genome shotgun (WGS) entry which is preliminary data.</text>
</comment>
<dbReference type="SUPFAM" id="SSF161098">
    <property type="entry name" value="MetI-like"/>
    <property type="match status" value="1"/>
</dbReference>
<name>A0A841AHK8_9MICO</name>
<gene>
    <name evidence="6" type="ORF">HNR70_002341</name>
</gene>
<reference evidence="6 7" key="1">
    <citation type="submission" date="2020-08" db="EMBL/GenBank/DDBJ databases">
        <title>Sequencing the genomes of 1000 actinobacteria strains.</title>
        <authorList>
            <person name="Klenk H.-P."/>
        </authorList>
    </citation>
    <scope>NUCLEOTIDE SEQUENCE [LARGE SCALE GENOMIC DNA]</scope>
    <source>
        <strain evidence="6 7">DSM 28796</strain>
    </source>
</reference>
<keyword evidence="3 5" id="KW-1133">Transmembrane helix</keyword>
<feature type="transmembrane region" description="Helical" evidence="5">
    <location>
        <begin position="20"/>
        <end position="46"/>
    </location>
</feature>
<evidence type="ECO:0000256" key="1">
    <source>
        <dbReference type="ARBA" id="ARBA00004141"/>
    </source>
</evidence>
<proteinExistence type="predicted"/>
<keyword evidence="7" id="KW-1185">Reference proteome</keyword>
<evidence type="ECO:0000256" key="3">
    <source>
        <dbReference type="ARBA" id="ARBA00022989"/>
    </source>
</evidence>
<dbReference type="InterPro" id="IPR035906">
    <property type="entry name" value="MetI-like_sf"/>
</dbReference>
<dbReference type="Proteomes" id="UP000588158">
    <property type="component" value="Unassembled WGS sequence"/>
</dbReference>
<sequence>METALIRTISTAMNATLPSLARYAALGVAAVSGMAIADVLAFTFHWNEFFRLLIFMLSEKNYALPLGVVALQGNLGTGSISVVLAGVILSMIPAVVAPVRHIASASVSSPYRGGQAFSPCDRRRVA</sequence>
<protein>
    <submittedName>
        <fullName evidence="6">Uncharacterized protein</fullName>
    </submittedName>
</protein>
<dbReference type="AlphaFoldDB" id="A0A841AHK8"/>
<comment type="subcellular location">
    <subcellularLocation>
        <location evidence="1">Membrane</location>
        <topology evidence="1">Multi-pass membrane protein</topology>
    </subcellularLocation>
</comment>
<evidence type="ECO:0000313" key="7">
    <source>
        <dbReference type="Proteomes" id="UP000588158"/>
    </source>
</evidence>
<accession>A0A841AHK8</accession>
<keyword evidence="2 5" id="KW-0812">Transmembrane</keyword>
<evidence type="ECO:0000256" key="5">
    <source>
        <dbReference type="SAM" id="Phobius"/>
    </source>
</evidence>
<organism evidence="6 7">
    <name type="scientific">Brachybacterium aquaticum</name>
    <dbReference type="NCBI Taxonomy" id="1432564"/>
    <lineage>
        <taxon>Bacteria</taxon>
        <taxon>Bacillati</taxon>
        <taxon>Actinomycetota</taxon>
        <taxon>Actinomycetes</taxon>
        <taxon>Micrococcales</taxon>
        <taxon>Dermabacteraceae</taxon>
        <taxon>Brachybacterium</taxon>
    </lineage>
</organism>
<feature type="transmembrane region" description="Helical" evidence="5">
    <location>
        <begin position="66"/>
        <end position="92"/>
    </location>
</feature>
<evidence type="ECO:0000256" key="4">
    <source>
        <dbReference type="ARBA" id="ARBA00023136"/>
    </source>
</evidence>